<dbReference type="Pfam" id="PF10073">
    <property type="entry name" value="GapR_DNA-bd"/>
    <property type="match status" value="1"/>
</dbReference>
<protein>
    <submittedName>
        <fullName evidence="4">Uncharacterized conserved protein, UPF0335 family</fullName>
    </submittedName>
</protein>
<keyword evidence="1" id="KW-0175">Coiled coil</keyword>
<dbReference type="Proteomes" id="UP000198615">
    <property type="component" value="Unassembled WGS sequence"/>
</dbReference>
<accession>A0A8G2BMX0</accession>
<evidence type="ECO:0000256" key="2">
    <source>
        <dbReference type="SAM" id="MobiDB-lite"/>
    </source>
</evidence>
<evidence type="ECO:0000259" key="3">
    <source>
        <dbReference type="Pfam" id="PF10073"/>
    </source>
</evidence>
<dbReference type="RefSeq" id="WP_093153104.1">
    <property type="nucleotide sequence ID" value="NZ_FNBW01000014.1"/>
</dbReference>
<evidence type="ECO:0000313" key="4">
    <source>
        <dbReference type="EMBL" id="SDG30820.1"/>
    </source>
</evidence>
<dbReference type="NCBIfam" id="NF010247">
    <property type="entry name" value="PRK13694.1"/>
    <property type="match status" value="1"/>
</dbReference>
<dbReference type="AlphaFoldDB" id="A0A8G2BMX0"/>
<feature type="domain" description="GapR-like DNA-binding" evidence="3">
    <location>
        <begin position="36"/>
        <end position="106"/>
    </location>
</feature>
<gene>
    <name evidence="4" type="ORF">SAMN05660686_03973</name>
</gene>
<dbReference type="GO" id="GO:0003677">
    <property type="term" value="F:DNA binding"/>
    <property type="evidence" value="ECO:0007669"/>
    <property type="project" value="InterPro"/>
</dbReference>
<proteinExistence type="predicted"/>
<feature type="coiled-coil region" evidence="1">
    <location>
        <begin position="39"/>
        <end position="104"/>
    </location>
</feature>
<dbReference type="EMBL" id="FNBW01000014">
    <property type="protein sequence ID" value="SDG30820.1"/>
    <property type="molecule type" value="Genomic_DNA"/>
</dbReference>
<sequence length="108" mass="12046">MSDDYDDETAPAPASNNSGITSASEGDSPYVGGINAGQLESFIQRIENLEEEKANLMADIKEIFAEAKAQGYDVKIMRQILRLRKMEEDDRDELETLLEVYKRALGMA</sequence>
<reference evidence="4 5" key="1">
    <citation type="submission" date="2016-10" db="EMBL/GenBank/DDBJ databases">
        <authorList>
            <person name="Varghese N."/>
            <person name="Submissions S."/>
        </authorList>
    </citation>
    <scope>NUCLEOTIDE SEQUENCE [LARGE SCALE GENOMIC DNA]</scope>
    <source>
        <strain evidence="4 5">DSM 18839</strain>
    </source>
</reference>
<keyword evidence="5" id="KW-1185">Reference proteome</keyword>
<organism evidence="4 5">
    <name type="scientific">Thalassobaculum litoreum DSM 18839</name>
    <dbReference type="NCBI Taxonomy" id="1123362"/>
    <lineage>
        <taxon>Bacteria</taxon>
        <taxon>Pseudomonadati</taxon>
        <taxon>Pseudomonadota</taxon>
        <taxon>Alphaproteobacteria</taxon>
        <taxon>Rhodospirillales</taxon>
        <taxon>Thalassobaculaceae</taxon>
        <taxon>Thalassobaculum</taxon>
    </lineage>
</organism>
<dbReference type="InterPro" id="IPR046367">
    <property type="entry name" value="GapR-like_DNA-bd"/>
</dbReference>
<feature type="compositionally biased region" description="Polar residues" evidence="2">
    <location>
        <begin position="14"/>
        <end position="25"/>
    </location>
</feature>
<comment type="caution">
    <text evidence="4">The sequence shown here is derived from an EMBL/GenBank/DDBJ whole genome shotgun (WGS) entry which is preliminary data.</text>
</comment>
<evidence type="ECO:0000256" key="1">
    <source>
        <dbReference type="SAM" id="Coils"/>
    </source>
</evidence>
<evidence type="ECO:0000313" key="5">
    <source>
        <dbReference type="Proteomes" id="UP000198615"/>
    </source>
</evidence>
<feature type="region of interest" description="Disordered" evidence="2">
    <location>
        <begin position="1"/>
        <end position="32"/>
    </location>
</feature>
<name>A0A8G2BMX0_9PROT</name>
<dbReference type="OrthoDB" id="9813793at2"/>